<dbReference type="PANTHER" id="PTHR34860:SF6">
    <property type="entry name" value="REPRESSOR-LIKE PROTEIN SSO7C3"/>
    <property type="match status" value="1"/>
</dbReference>
<dbReference type="STRING" id="273063.STK_00365"/>
<dbReference type="InterPro" id="IPR037914">
    <property type="entry name" value="SpoVT-AbrB_sf"/>
</dbReference>
<dbReference type="Proteomes" id="UP000001015">
    <property type="component" value="Chromosome"/>
</dbReference>
<dbReference type="InterPro" id="IPR007159">
    <property type="entry name" value="SpoVT-AbrB_dom"/>
</dbReference>
<dbReference type="AlphaFoldDB" id="Q977A6"/>
<dbReference type="eggNOG" id="arCOG00818">
    <property type="taxonomic scope" value="Archaea"/>
</dbReference>
<sequence length="84" mass="9564">MGIQNYLMGYIVTVDERGRVIIPKQIREKLNLKEGSKVEVDLEKDGKIVIKVKRISVDDIYGIAGKEKVEIEEIEEALGFEDND</sequence>
<reference evidence="3" key="1">
    <citation type="journal article" date="2001" name="DNA Res.">
        <title>Complete genome sequence of an aerobic thermoacidophilic Crenarchaeon, Sulfolobus tokodaii strain7.</title>
        <authorList>
            <person name="Kawarabayasi Y."/>
            <person name="Hino Y."/>
            <person name="Horikawa H."/>
            <person name="Jin-no K."/>
            <person name="Takahashi M."/>
            <person name="Sekine M."/>
            <person name="Baba S."/>
            <person name="Ankai A."/>
            <person name="Kosugi H."/>
            <person name="Hosoyama A."/>
            <person name="Fukui S."/>
            <person name="Nagai Y."/>
            <person name="Nishijima K."/>
            <person name="Otsuka R."/>
            <person name="Nakazawa H."/>
            <person name="Takamiya M."/>
            <person name="Kato Y."/>
            <person name="Yoshizawa T."/>
            <person name="Tanaka T."/>
            <person name="Kudoh Y."/>
            <person name="Yamazaki J."/>
            <person name="Kushida N."/>
            <person name="Oguchi A."/>
            <person name="Aoki K."/>
            <person name="Masuda S."/>
            <person name="Yanagii M."/>
            <person name="Nishimura M."/>
            <person name="Yamagishi A."/>
            <person name="Oshima T."/>
            <person name="Kikuchi H."/>
        </authorList>
    </citation>
    <scope>NUCLEOTIDE SEQUENCE [LARGE SCALE GENOMIC DNA]</scope>
    <source>
        <strain evidence="3">DSM 16993 / JCM 10545 / NBRC 100140 / 7</strain>
    </source>
</reference>
<dbReference type="PATRIC" id="fig|273063.9.peg.54"/>
<protein>
    <submittedName>
        <fullName evidence="2">Antitoxin</fullName>
    </submittedName>
</protein>
<dbReference type="NCBIfam" id="TIGR01439">
    <property type="entry name" value="lp_hng_hel_AbrB"/>
    <property type="match status" value="1"/>
</dbReference>
<name>Q977A6_SULTO</name>
<dbReference type="EMBL" id="BA000023">
    <property type="protein sequence ID" value="BAB64988.1"/>
    <property type="molecule type" value="Genomic_DNA"/>
</dbReference>
<gene>
    <name evidence="2" type="primary">vapB3</name>
    <name evidence="2" type="ordered locus">STK_00365</name>
    <name evidence="2" type="ORF">STS011</name>
</gene>
<dbReference type="KEGG" id="sto:STK_00365"/>
<dbReference type="Gene3D" id="2.10.260.10">
    <property type="match status" value="1"/>
</dbReference>
<dbReference type="PANTHER" id="PTHR34860">
    <property type="entry name" value="REPRESSOR-LIKE PROTEIN SSO7C3"/>
    <property type="match status" value="1"/>
</dbReference>
<dbReference type="PROSITE" id="PS51740">
    <property type="entry name" value="SPOVT_ABRB"/>
    <property type="match status" value="1"/>
</dbReference>
<evidence type="ECO:0000313" key="3">
    <source>
        <dbReference type="Proteomes" id="UP000001015"/>
    </source>
</evidence>
<dbReference type="InterPro" id="IPR052975">
    <property type="entry name" value="Repressor-like_regulatory"/>
</dbReference>
<proteinExistence type="predicted"/>
<evidence type="ECO:0000259" key="1">
    <source>
        <dbReference type="PROSITE" id="PS51740"/>
    </source>
</evidence>
<accession>Q977A6</accession>
<dbReference type="GO" id="GO:0003677">
    <property type="term" value="F:DNA binding"/>
    <property type="evidence" value="ECO:0007669"/>
    <property type="project" value="InterPro"/>
</dbReference>
<organism evidence="2 3">
    <name type="scientific">Sulfurisphaera tokodaii (strain DSM 16993 / JCM 10545 / NBRC 100140 / 7)</name>
    <name type="common">Sulfolobus tokodaii</name>
    <dbReference type="NCBI Taxonomy" id="273063"/>
    <lineage>
        <taxon>Archaea</taxon>
        <taxon>Thermoproteota</taxon>
        <taxon>Thermoprotei</taxon>
        <taxon>Sulfolobales</taxon>
        <taxon>Sulfolobaceae</taxon>
        <taxon>Sulfurisphaera</taxon>
    </lineage>
</organism>
<keyword evidence="3" id="KW-1185">Reference proteome</keyword>
<feature type="domain" description="SpoVT-AbrB" evidence="1">
    <location>
        <begin position="9"/>
        <end position="55"/>
    </location>
</feature>
<dbReference type="SUPFAM" id="SSF89447">
    <property type="entry name" value="AbrB/MazE/MraZ-like"/>
    <property type="match status" value="1"/>
</dbReference>
<dbReference type="Pfam" id="PF04014">
    <property type="entry name" value="MazE_antitoxin"/>
    <property type="match status" value="1"/>
</dbReference>
<dbReference type="SMART" id="SM00966">
    <property type="entry name" value="SpoVT_AbrB"/>
    <property type="match status" value="1"/>
</dbReference>
<evidence type="ECO:0000313" key="2">
    <source>
        <dbReference type="EMBL" id="BAB64988.1"/>
    </source>
</evidence>